<dbReference type="Pfam" id="PF00543">
    <property type="entry name" value="P-II"/>
    <property type="match status" value="1"/>
</dbReference>
<comment type="caution">
    <text evidence="1">The sequence shown here is derived from an EMBL/GenBank/DDBJ whole genome shotgun (WGS) entry which is preliminary data.</text>
</comment>
<dbReference type="SUPFAM" id="SSF54913">
    <property type="entry name" value="GlnB-like"/>
    <property type="match status" value="2"/>
</dbReference>
<sequence length="194" mass="20568">MNRSTLISVVQRGEAKHIMAAARKAGAPGGTVCNARGTATRTILAALGLGDTKQEVLVSVMDNTIVDDVLKSIKVVQAKGIAMIIDTEVETMDSGWTLIEVITEDGYSEEIMATARKAGAGGGTVINAHGTSTEDDVKFFGSPLVPEKEILMIVVPSEKAQPIINAINSMDILKKRGMGILFSIPVKSFMNLSH</sequence>
<proteinExistence type="predicted"/>
<evidence type="ECO:0000313" key="2">
    <source>
        <dbReference type="Proteomes" id="UP000823615"/>
    </source>
</evidence>
<dbReference type="InterPro" id="IPR011322">
    <property type="entry name" value="N-reg_PII-like_a/b"/>
</dbReference>
<organism evidence="1 2">
    <name type="scientific">Candidatus Ornithospirochaeta stercoripullorum</name>
    <dbReference type="NCBI Taxonomy" id="2840899"/>
    <lineage>
        <taxon>Bacteria</taxon>
        <taxon>Pseudomonadati</taxon>
        <taxon>Spirochaetota</taxon>
        <taxon>Spirochaetia</taxon>
        <taxon>Spirochaetales</taxon>
        <taxon>Spirochaetaceae</taxon>
        <taxon>Spirochaetaceae incertae sedis</taxon>
        <taxon>Candidatus Ornithospirochaeta</taxon>
    </lineage>
</organism>
<dbReference type="GO" id="GO:0006808">
    <property type="term" value="P:regulation of nitrogen utilization"/>
    <property type="evidence" value="ECO:0007669"/>
    <property type="project" value="InterPro"/>
</dbReference>
<dbReference type="AlphaFoldDB" id="A0A9D9E1M2"/>
<gene>
    <name evidence="1" type="ORF">IAA97_04610</name>
</gene>
<reference evidence="1" key="2">
    <citation type="journal article" date="2021" name="PeerJ">
        <title>Extensive microbial diversity within the chicken gut microbiome revealed by metagenomics and culture.</title>
        <authorList>
            <person name="Gilroy R."/>
            <person name="Ravi A."/>
            <person name="Getino M."/>
            <person name="Pursley I."/>
            <person name="Horton D.L."/>
            <person name="Alikhan N.F."/>
            <person name="Baker D."/>
            <person name="Gharbi K."/>
            <person name="Hall N."/>
            <person name="Watson M."/>
            <person name="Adriaenssens E.M."/>
            <person name="Foster-Nyarko E."/>
            <person name="Jarju S."/>
            <person name="Secka A."/>
            <person name="Antonio M."/>
            <person name="Oren A."/>
            <person name="Chaudhuri R.R."/>
            <person name="La Ragione R."/>
            <person name="Hildebrand F."/>
            <person name="Pallen M.J."/>
        </authorList>
    </citation>
    <scope>NUCLEOTIDE SEQUENCE</scope>
    <source>
        <strain evidence="1">7293</strain>
    </source>
</reference>
<dbReference type="EMBL" id="JADIMT010000055">
    <property type="protein sequence ID" value="MBO8436240.1"/>
    <property type="molecule type" value="Genomic_DNA"/>
</dbReference>
<name>A0A9D9E1M2_9SPIO</name>
<dbReference type="Gene3D" id="3.30.70.120">
    <property type="match status" value="2"/>
</dbReference>
<dbReference type="GO" id="GO:0030234">
    <property type="term" value="F:enzyme regulator activity"/>
    <property type="evidence" value="ECO:0007669"/>
    <property type="project" value="InterPro"/>
</dbReference>
<dbReference type="Proteomes" id="UP000823615">
    <property type="component" value="Unassembled WGS sequence"/>
</dbReference>
<evidence type="ECO:0008006" key="3">
    <source>
        <dbReference type="Google" id="ProtNLM"/>
    </source>
</evidence>
<dbReference type="InterPro" id="IPR002187">
    <property type="entry name" value="N-reg_PII"/>
</dbReference>
<accession>A0A9D9E1M2</accession>
<reference evidence="1" key="1">
    <citation type="submission" date="2020-10" db="EMBL/GenBank/DDBJ databases">
        <authorList>
            <person name="Gilroy R."/>
        </authorList>
    </citation>
    <scope>NUCLEOTIDE SEQUENCE</scope>
    <source>
        <strain evidence="1">7293</strain>
    </source>
</reference>
<protein>
    <recommendedName>
        <fullName evidence="3">P-II family nitrogen regulator</fullName>
    </recommendedName>
</protein>
<dbReference type="InterPro" id="IPR015867">
    <property type="entry name" value="N-reg_PII/ATP_PRibTrfase_C"/>
</dbReference>
<evidence type="ECO:0000313" key="1">
    <source>
        <dbReference type="EMBL" id="MBO8436240.1"/>
    </source>
</evidence>
<dbReference type="PROSITE" id="PS51343">
    <property type="entry name" value="PII_GLNB_DOM"/>
    <property type="match status" value="1"/>
</dbReference>